<evidence type="ECO:0000313" key="3">
    <source>
        <dbReference type="Proteomes" id="UP001149140"/>
    </source>
</evidence>
<dbReference type="Gene3D" id="2.40.260.10">
    <property type="entry name" value="Sortase"/>
    <property type="match status" value="1"/>
</dbReference>
<reference evidence="2" key="1">
    <citation type="submission" date="2022-10" db="EMBL/GenBank/DDBJ databases">
        <title>The WGS of Solirubrobacter ginsenosidimutans DSM 21036.</title>
        <authorList>
            <person name="Jiang Z."/>
        </authorList>
    </citation>
    <scope>NUCLEOTIDE SEQUENCE</scope>
    <source>
        <strain evidence="2">DSM 21036</strain>
    </source>
</reference>
<organism evidence="2 3">
    <name type="scientific">Solirubrobacter ginsenosidimutans</name>
    <dbReference type="NCBI Taxonomy" id="490573"/>
    <lineage>
        <taxon>Bacteria</taxon>
        <taxon>Bacillati</taxon>
        <taxon>Actinomycetota</taxon>
        <taxon>Thermoleophilia</taxon>
        <taxon>Solirubrobacterales</taxon>
        <taxon>Solirubrobacteraceae</taxon>
        <taxon>Solirubrobacter</taxon>
    </lineage>
</organism>
<keyword evidence="3" id="KW-1185">Reference proteome</keyword>
<dbReference type="RefSeq" id="WP_270038672.1">
    <property type="nucleotide sequence ID" value="NZ_JAPDOD010000003.1"/>
</dbReference>
<dbReference type="Pfam" id="PF04203">
    <property type="entry name" value="Sortase"/>
    <property type="match status" value="1"/>
</dbReference>
<dbReference type="EMBL" id="JAPDOD010000003">
    <property type="protein sequence ID" value="MDA0159909.1"/>
    <property type="molecule type" value="Genomic_DNA"/>
</dbReference>
<dbReference type="PROSITE" id="PS51257">
    <property type="entry name" value="PROKAR_LIPOPROTEIN"/>
    <property type="match status" value="1"/>
</dbReference>
<sequence length="192" mass="20450">MKPVIAVAAVLAVTGCGSTRAVQAPESHPPVATVTVATLPPAPSKPASVPVPVRVVIPAIGVDAPLIRLGLDADGALEVPQRFDQAGWWTGGSRPGERGPAVIAGHVDSRTGPAVFYRLGKLRRGDRIVIRGRDGTSVTFRVKRSEQVRKDHFPTQRVYGATERPELRLITCSGTFDRSSGHYVDNTVVYAV</sequence>
<proteinExistence type="predicted"/>
<dbReference type="Proteomes" id="UP001149140">
    <property type="component" value="Unassembled WGS sequence"/>
</dbReference>
<gene>
    <name evidence="2" type="ORF">OM076_06530</name>
</gene>
<protein>
    <submittedName>
        <fullName evidence="2">Class F sortase</fullName>
    </submittedName>
</protein>
<dbReference type="GO" id="GO:0016787">
    <property type="term" value="F:hydrolase activity"/>
    <property type="evidence" value="ECO:0007669"/>
    <property type="project" value="UniProtKB-KW"/>
</dbReference>
<name>A0A9X3MPB8_9ACTN</name>
<comment type="caution">
    <text evidence="2">The sequence shown here is derived from an EMBL/GenBank/DDBJ whole genome shotgun (WGS) entry which is preliminary data.</text>
</comment>
<dbReference type="SUPFAM" id="SSF63817">
    <property type="entry name" value="Sortase"/>
    <property type="match status" value="1"/>
</dbReference>
<evidence type="ECO:0000313" key="2">
    <source>
        <dbReference type="EMBL" id="MDA0159909.1"/>
    </source>
</evidence>
<keyword evidence="1" id="KW-0378">Hydrolase</keyword>
<evidence type="ECO:0000256" key="1">
    <source>
        <dbReference type="ARBA" id="ARBA00022801"/>
    </source>
</evidence>
<dbReference type="InterPro" id="IPR005754">
    <property type="entry name" value="Sortase"/>
</dbReference>
<dbReference type="InterPro" id="IPR023365">
    <property type="entry name" value="Sortase_dom-sf"/>
</dbReference>
<accession>A0A9X3MPB8</accession>
<dbReference type="InterPro" id="IPR042001">
    <property type="entry name" value="Sortase_F"/>
</dbReference>
<dbReference type="CDD" id="cd05829">
    <property type="entry name" value="Sortase_F"/>
    <property type="match status" value="1"/>
</dbReference>
<dbReference type="AlphaFoldDB" id="A0A9X3MPB8"/>
<dbReference type="NCBIfam" id="NF033748">
    <property type="entry name" value="class_F_sortase"/>
    <property type="match status" value="1"/>
</dbReference>